<evidence type="ECO:0000313" key="3">
    <source>
        <dbReference type="Proteomes" id="UP001169027"/>
    </source>
</evidence>
<feature type="chain" id="PRO_5046077219" description="Lipoprotein" evidence="1">
    <location>
        <begin position="25"/>
        <end position="127"/>
    </location>
</feature>
<dbReference type="EMBL" id="JAUKVY010000001">
    <property type="protein sequence ID" value="MDO1531067.1"/>
    <property type="molecule type" value="Genomic_DNA"/>
</dbReference>
<dbReference type="Proteomes" id="UP001169027">
    <property type="component" value="Unassembled WGS sequence"/>
</dbReference>
<keyword evidence="1" id="KW-0732">Signal</keyword>
<protein>
    <recommendedName>
        <fullName evidence="4">Lipoprotein</fullName>
    </recommendedName>
</protein>
<name>A0ABT8RZB7_9BURK</name>
<proteinExistence type="predicted"/>
<evidence type="ECO:0000256" key="1">
    <source>
        <dbReference type="SAM" id="SignalP"/>
    </source>
</evidence>
<gene>
    <name evidence="2" type="ORF">Q2T77_02105</name>
</gene>
<comment type="caution">
    <text evidence="2">The sequence shown here is derived from an EMBL/GenBank/DDBJ whole genome shotgun (WGS) entry which is preliminary data.</text>
</comment>
<reference evidence="2" key="1">
    <citation type="submission" date="2023-06" db="EMBL/GenBank/DDBJ databases">
        <authorList>
            <person name="Jiang Y."/>
            <person name="Liu Q."/>
        </authorList>
    </citation>
    <scope>NUCLEOTIDE SEQUENCE</scope>
    <source>
        <strain evidence="2">CGMCC 1.12090</strain>
    </source>
</reference>
<keyword evidence="3" id="KW-1185">Reference proteome</keyword>
<sequence length="127" mass="13586">MTTRFDIAAVVTAAVIGMPMMAGAQQAGRDAPISGEQQEADLRVIAARCGTPGFEKAFYKQSRAAVAAGLVIKNRDPVQVEKTITSLRRSPIVLVATQADCAAELKRLAEVQKHRSELLRGGPGRKK</sequence>
<organism evidence="2 3">
    <name type="scientific">Variovorax ginsengisoli</name>
    <dbReference type="NCBI Taxonomy" id="363844"/>
    <lineage>
        <taxon>Bacteria</taxon>
        <taxon>Pseudomonadati</taxon>
        <taxon>Pseudomonadota</taxon>
        <taxon>Betaproteobacteria</taxon>
        <taxon>Burkholderiales</taxon>
        <taxon>Comamonadaceae</taxon>
        <taxon>Variovorax</taxon>
    </lineage>
</organism>
<evidence type="ECO:0000313" key="2">
    <source>
        <dbReference type="EMBL" id="MDO1531067.1"/>
    </source>
</evidence>
<evidence type="ECO:0008006" key="4">
    <source>
        <dbReference type="Google" id="ProtNLM"/>
    </source>
</evidence>
<dbReference type="RefSeq" id="WP_301803046.1">
    <property type="nucleotide sequence ID" value="NZ_JAUJZH010000001.1"/>
</dbReference>
<accession>A0ABT8RZB7</accession>
<feature type="signal peptide" evidence="1">
    <location>
        <begin position="1"/>
        <end position="24"/>
    </location>
</feature>